<keyword evidence="3" id="KW-1185">Reference proteome</keyword>
<evidence type="ECO:0000313" key="3">
    <source>
        <dbReference type="Proteomes" id="UP000005940"/>
    </source>
</evidence>
<feature type="compositionally biased region" description="Low complexity" evidence="1">
    <location>
        <begin position="48"/>
        <end position="58"/>
    </location>
</feature>
<evidence type="ECO:0000256" key="1">
    <source>
        <dbReference type="SAM" id="MobiDB-lite"/>
    </source>
</evidence>
<gene>
    <name evidence="2" type="ORF">STSU_020525</name>
</gene>
<organism evidence="2 3">
    <name type="scientific">Streptomyces tsukubensis (strain DSM 42081 / NBRC 108919 / NRRL 18488 / 9993)</name>
    <dbReference type="NCBI Taxonomy" id="1114943"/>
    <lineage>
        <taxon>Bacteria</taxon>
        <taxon>Bacillati</taxon>
        <taxon>Actinomycetota</taxon>
        <taxon>Actinomycetes</taxon>
        <taxon>Kitasatosporales</taxon>
        <taxon>Streptomycetaceae</taxon>
        <taxon>Streptomyces</taxon>
    </lineage>
</organism>
<protein>
    <submittedName>
        <fullName evidence="2">Uncharacterized protein</fullName>
    </submittedName>
</protein>
<dbReference type="Proteomes" id="UP000005940">
    <property type="component" value="Chromosome"/>
</dbReference>
<accession>I2N0H5</accession>
<evidence type="ECO:0000313" key="2">
    <source>
        <dbReference type="EMBL" id="QKM69195.1"/>
    </source>
</evidence>
<proteinExistence type="predicted"/>
<dbReference type="AlphaFoldDB" id="I2N0H5"/>
<name>I2N0H5_STRT9</name>
<dbReference type="EMBL" id="CP029159">
    <property type="protein sequence ID" value="QKM69195.1"/>
    <property type="molecule type" value="Genomic_DNA"/>
</dbReference>
<sequence length="233" mass="23935">MVTGVVTGLLVLSWLGNTVFSGDGDGDNKADKGSESASSTGGSGTDPGAGTDPGTDSDGFPEARYKLVLPPTLVAQKYKFTDDMSELGEKAVQARDPLVKNPKAIVGQYTSAGGPQNGGLVVSGMYAQIKQPDISRKAMLRGSASEQNSRLAVPPKDFKPAGSDTTISCQVIVATSAGTKVTMPVCAWVDGNTGATVGLIDGKSTSIRPEAVDLAQAAETTAKVRTEMRQPIG</sequence>
<reference evidence="2 3" key="1">
    <citation type="journal article" date="2012" name="J. Bacteriol.">
        <title>Draft genome of Streptomyces tsukubaensis NRRL 18488, the producer of the clinically important immunosuppressant tacrolimus (FK506).</title>
        <authorList>
            <person name="Barreiro C."/>
            <person name="Prieto C."/>
            <person name="Sola-Landa A."/>
            <person name="Solera E."/>
            <person name="Martinez-Castro M."/>
            <person name="Perez-Redondo R."/>
            <person name="Garcia-Estrada C."/>
            <person name="Aparicio J.F."/>
            <person name="Fernandez-Martinez L.T."/>
            <person name="Santos-Aberturas J."/>
            <person name="Salehi-Najafabadi Z."/>
            <person name="Rodriguez-Garcia A."/>
            <person name="Tauch A."/>
            <person name="Martin J.F."/>
        </authorList>
    </citation>
    <scope>NUCLEOTIDE SEQUENCE [LARGE SCALE GENOMIC DNA]</scope>
    <source>
        <strain evidence="3">DSM 42081 / NBRC 108919 / NRRL 18488 / 9993</strain>
    </source>
</reference>
<feature type="region of interest" description="Disordered" evidence="1">
    <location>
        <begin position="22"/>
        <end position="62"/>
    </location>
</feature>